<dbReference type="OrthoDB" id="1929615at2"/>
<evidence type="ECO:0000256" key="1">
    <source>
        <dbReference type="SAM" id="Phobius"/>
    </source>
</evidence>
<dbReference type="AlphaFoldDB" id="A0A521F181"/>
<organism evidence="2 3">
    <name type="scientific">Melghirimyces algeriensis</name>
    <dbReference type="NCBI Taxonomy" id="910412"/>
    <lineage>
        <taxon>Bacteria</taxon>
        <taxon>Bacillati</taxon>
        <taxon>Bacillota</taxon>
        <taxon>Bacilli</taxon>
        <taxon>Bacillales</taxon>
        <taxon>Thermoactinomycetaceae</taxon>
        <taxon>Melghirimyces</taxon>
    </lineage>
</organism>
<sequence>MKKLKQWLRDGSLWLIILYLLLSILVVTANYYQIKQEEMNLLTRGLYNSTSFTFAFQNSSLSIDWKKLDTDKPYTVFNELDTKQKYEDRAIYFNEKTFVPPMVSGRYFTATDFYTGQRFAVLGQEVGESVRKEDVFEKNGKEYFRLAGKTFEVIGRMGASYPSEVDELALVNMDAIDNHPNLYVMNTKDNKMKQDQALSVNQNSIPIQVIDRTDHGAQRYLSTDSYQKGILIFIAGILMITSLLFNQYWFNKRKNEICILWQHGIPLRKVYKRMTVQYLLLVSICYGLVSLGSSFLFAVWGEITVDSLRSYVSQLLIAYGLILLFSLLSIWVLKGIGLKPIDEKGTSRS</sequence>
<name>A0A521F181_9BACL</name>
<evidence type="ECO:0000313" key="2">
    <source>
        <dbReference type="EMBL" id="SMO89935.1"/>
    </source>
</evidence>
<gene>
    <name evidence="2" type="ORF">SAMN06264849_11224</name>
</gene>
<feature type="transmembrane region" description="Helical" evidence="1">
    <location>
        <begin position="12"/>
        <end position="32"/>
    </location>
</feature>
<keyword evidence="1" id="KW-0812">Transmembrane</keyword>
<keyword evidence="1" id="KW-0472">Membrane</keyword>
<reference evidence="2 3" key="1">
    <citation type="submission" date="2017-05" db="EMBL/GenBank/DDBJ databases">
        <authorList>
            <person name="Varghese N."/>
            <person name="Submissions S."/>
        </authorList>
    </citation>
    <scope>NUCLEOTIDE SEQUENCE [LARGE SCALE GENOMIC DNA]</scope>
    <source>
        <strain evidence="2 3">DSM 45474</strain>
    </source>
</reference>
<keyword evidence="3" id="KW-1185">Reference proteome</keyword>
<dbReference type="EMBL" id="FXTI01000012">
    <property type="protein sequence ID" value="SMO89935.1"/>
    <property type="molecule type" value="Genomic_DNA"/>
</dbReference>
<accession>A0A521F181</accession>
<evidence type="ECO:0008006" key="4">
    <source>
        <dbReference type="Google" id="ProtNLM"/>
    </source>
</evidence>
<protein>
    <recommendedName>
        <fullName evidence="4">FtsX-like permease family protein</fullName>
    </recommendedName>
</protein>
<dbReference type="RefSeq" id="WP_142506513.1">
    <property type="nucleotide sequence ID" value="NZ_FXTI01000012.1"/>
</dbReference>
<dbReference type="Proteomes" id="UP000315636">
    <property type="component" value="Unassembled WGS sequence"/>
</dbReference>
<feature type="transmembrane region" description="Helical" evidence="1">
    <location>
        <begin position="278"/>
        <end position="300"/>
    </location>
</feature>
<keyword evidence="1" id="KW-1133">Transmembrane helix</keyword>
<feature type="transmembrane region" description="Helical" evidence="1">
    <location>
        <begin position="312"/>
        <end position="333"/>
    </location>
</feature>
<evidence type="ECO:0000313" key="3">
    <source>
        <dbReference type="Proteomes" id="UP000315636"/>
    </source>
</evidence>
<feature type="transmembrane region" description="Helical" evidence="1">
    <location>
        <begin position="229"/>
        <end position="250"/>
    </location>
</feature>
<proteinExistence type="predicted"/>